<accession>A0A917VC93</accession>
<reference evidence="2" key="2">
    <citation type="submission" date="2020-09" db="EMBL/GenBank/DDBJ databases">
        <authorList>
            <person name="Sun Q."/>
            <person name="Zhou Y."/>
        </authorList>
    </citation>
    <scope>NUCLEOTIDE SEQUENCE</scope>
    <source>
        <strain evidence="2">CGMCC 4.7278</strain>
    </source>
</reference>
<dbReference type="Proteomes" id="UP000612956">
    <property type="component" value="Unassembled WGS sequence"/>
</dbReference>
<organism evidence="2 3">
    <name type="scientific">Nocardia camponoti</name>
    <dbReference type="NCBI Taxonomy" id="1616106"/>
    <lineage>
        <taxon>Bacteria</taxon>
        <taxon>Bacillati</taxon>
        <taxon>Actinomycetota</taxon>
        <taxon>Actinomycetes</taxon>
        <taxon>Mycobacteriales</taxon>
        <taxon>Nocardiaceae</taxon>
        <taxon>Nocardia</taxon>
    </lineage>
</organism>
<keyword evidence="3" id="KW-1185">Reference proteome</keyword>
<dbReference type="RefSeq" id="WP_188830389.1">
    <property type="nucleotide sequence ID" value="NZ_BMMW01000004.1"/>
</dbReference>
<sequence length="81" mass="9269">MTEDWSPKRQRQYKDIKASEESRGVSERTAEHIAAATVNKQRAESGETKEDLYREAQRLDIHGRSTMSYEELAKAVKGAKE</sequence>
<dbReference type="AlphaFoldDB" id="A0A917VC93"/>
<comment type="caution">
    <text evidence="2">The sequence shown here is derived from an EMBL/GenBank/DDBJ whole genome shotgun (WGS) entry which is preliminary data.</text>
</comment>
<feature type="region of interest" description="Disordered" evidence="1">
    <location>
        <begin position="1"/>
        <end position="30"/>
    </location>
</feature>
<proteinExistence type="predicted"/>
<protein>
    <recommendedName>
        <fullName evidence="4">Plasmid stabilization protein</fullName>
    </recommendedName>
</protein>
<evidence type="ECO:0008006" key="4">
    <source>
        <dbReference type="Google" id="ProtNLM"/>
    </source>
</evidence>
<name>A0A917VC93_9NOCA</name>
<feature type="compositionally biased region" description="Basic and acidic residues" evidence="1">
    <location>
        <begin position="12"/>
        <end position="30"/>
    </location>
</feature>
<evidence type="ECO:0000313" key="3">
    <source>
        <dbReference type="Proteomes" id="UP000612956"/>
    </source>
</evidence>
<evidence type="ECO:0000256" key="1">
    <source>
        <dbReference type="SAM" id="MobiDB-lite"/>
    </source>
</evidence>
<gene>
    <name evidence="2" type="ORF">GCM10011591_37960</name>
</gene>
<evidence type="ECO:0000313" key="2">
    <source>
        <dbReference type="EMBL" id="GGK62100.1"/>
    </source>
</evidence>
<dbReference type="EMBL" id="BMMW01000004">
    <property type="protein sequence ID" value="GGK62100.1"/>
    <property type="molecule type" value="Genomic_DNA"/>
</dbReference>
<reference evidence="2" key="1">
    <citation type="journal article" date="2014" name="Int. J. Syst. Evol. Microbiol.">
        <title>Complete genome sequence of Corynebacterium casei LMG S-19264T (=DSM 44701T), isolated from a smear-ripened cheese.</title>
        <authorList>
            <consortium name="US DOE Joint Genome Institute (JGI-PGF)"/>
            <person name="Walter F."/>
            <person name="Albersmeier A."/>
            <person name="Kalinowski J."/>
            <person name="Ruckert C."/>
        </authorList>
    </citation>
    <scope>NUCLEOTIDE SEQUENCE</scope>
    <source>
        <strain evidence="2">CGMCC 4.7278</strain>
    </source>
</reference>